<name>A0AAV4RDE5_CAEEX</name>
<gene>
    <name evidence="1" type="ORF">CEXT_190211</name>
</gene>
<dbReference type="AlphaFoldDB" id="A0AAV4RDE5"/>
<comment type="caution">
    <text evidence="1">The sequence shown here is derived from an EMBL/GenBank/DDBJ whole genome shotgun (WGS) entry which is preliminary data.</text>
</comment>
<evidence type="ECO:0000313" key="2">
    <source>
        <dbReference type="Proteomes" id="UP001054945"/>
    </source>
</evidence>
<dbReference type="EMBL" id="BPLR01007804">
    <property type="protein sequence ID" value="GIY19894.1"/>
    <property type="molecule type" value="Genomic_DNA"/>
</dbReference>
<sequence>MPNVPIESSYLLSGSYAYGINLIGICCRCPCALILYGRYDYWPSICNIVRTVVRAHKSLAVSRKRKNARIPRRHDVDWKSWFRRNRINPDLGWQKSRLMRERWISITSFDSPDRYRTEVMHHSGAVRGGKKKKILKLPSSRYCFVSGGTILRAGYLS</sequence>
<reference evidence="1 2" key="1">
    <citation type="submission" date="2021-06" db="EMBL/GenBank/DDBJ databases">
        <title>Caerostris extrusa draft genome.</title>
        <authorList>
            <person name="Kono N."/>
            <person name="Arakawa K."/>
        </authorList>
    </citation>
    <scope>NUCLEOTIDE SEQUENCE [LARGE SCALE GENOMIC DNA]</scope>
</reference>
<protein>
    <submittedName>
        <fullName evidence="1">Uncharacterized protein</fullName>
    </submittedName>
</protein>
<organism evidence="1 2">
    <name type="scientific">Caerostris extrusa</name>
    <name type="common">Bark spider</name>
    <name type="synonym">Caerostris bankana</name>
    <dbReference type="NCBI Taxonomy" id="172846"/>
    <lineage>
        <taxon>Eukaryota</taxon>
        <taxon>Metazoa</taxon>
        <taxon>Ecdysozoa</taxon>
        <taxon>Arthropoda</taxon>
        <taxon>Chelicerata</taxon>
        <taxon>Arachnida</taxon>
        <taxon>Araneae</taxon>
        <taxon>Araneomorphae</taxon>
        <taxon>Entelegynae</taxon>
        <taxon>Araneoidea</taxon>
        <taxon>Araneidae</taxon>
        <taxon>Caerostris</taxon>
    </lineage>
</organism>
<accession>A0AAV4RDE5</accession>
<evidence type="ECO:0000313" key="1">
    <source>
        <dbReference type="EMBL" id="GIY19894.1"/>
    </source>
</evidence>
<proteinExistence type="predicted"/>
<keyword evidence="2" id="KW-1185">Reference proteome</keyword>
<dbReference type="Proteomes" id="UP001054945">
    <property type="component" value="Unassembled WGS sequence"/>
</dbReference>